<comment type="caution">
    <text evidence="2">The sequence shown here is derived from an EMBL/GenBank/DDBJ whole genome shotgun (WGS) entry which is preliminary data.</text>
</comment>
<keyword evidence="3" id="KW-1185">Reference proteome</keyword>
<dbReference type="EMBL" id="QPKB01000009">
    <property type="protein sequence ID" value="RWR92052.1"/>
    <property type="molecule type" value="Genomic_DNA"/>
</dbReference>
<dbReference type="InterPro" id="IPR036908">
    <property type="entry name" value="RlpA-like_sf"/>
</dbReference>
<keyword evidence="1" id="KW-1133">Transmembrane helix</keyword>
<evidence type="ECO:0000256" key="1">
    <source>
        <dbReference type="SAM" id="Phobius"/>
    </source>
</evidence>
<dbReference type="Gene3D" id="2.40.40.10">
    <property type="entry name" value="RlpA-like domain"/>
    <property type="match status" value="1"/>
</dbReference>
<dbReference type="AlphaFoldDB" id="A0A3S3MXW9"/>
<proteinExistence type="predicted"/>
<dbReference type="PANTHER" id="PTHR47480">
    <property type="entry name" value="EG45-LIKE DOMAIN CONTAINING PROTEIN"/>
    <property type="match status" value="1"/>
</dbReference>
<dbReference type="Proteomes" id="UP000283530">
    <property type="component" value="Unassembled WGS sequence"/>
</dbReference>
<sequence length="195" mass="21527">MDNGAPCGREYLVTCLSAAAPNACIDGQTIQVMIVDYIDGLNSSSSQNGTTMVLSNNAVAMIGDQLSAEINIEFQQYSSSSSPLIGWFAIFFFFAFCLCNPLSPPCLDKHLRGRKILELRPQRMVLLDANTRKELQRMTKNNIIAYGRLKSMELPKASFYRIVLDETVDGSVDLFDGERKLGDVILGDVVDFIGL</sequence>
<organism evidence="2 3">
    <name type="scientific">Cinnamomum micranthum f. kanehirae</name>
    <dbReference type="NCBI Taxonomy" id="337451"/>
    <lineage>
        <taxon>Eukaryota</taxon>
        <taxon>Viridiplantae</taxon>
        <taxon>Streptophyta</taxon>
        <taxon>Embryophyta</taxon>
        <taxon>Tracheophyta</taxon>
        <taxon>Spermatophyta</taxon>
        <taxon>Magnoliopsida</taxon>
        <taxon>Magnoliidae</taxon>
        <taxon>Laurales</taxon>
        <taxon>Lauraceae</taxon>
        <taxon>Cinnamomum</taxon>
    </lineage>
</organism>
<evidence type="ECO:0000313" key="2">
    <source>
        <dbReference type="EMBL" id="RWR92052.1"/>
    </source>
</evidence>
<accession>A0A3S3MXW9</accession>
<evidence type="ECO:0000313" key="3">
    <source>
        <dbReference type="Proteomes" id="UP000283530"/>
    </source>
</evidence>
<dbReference type="PANTHER" id="PTHR47480:SF1">
    <property type="entry name" value="EG45-LIKE DOMAIN CONTAINING PROTEIN 1"/>
    <property type="match status" value="1"/>
</dbReference>
<reference evidence="2 3" key="1">
    <citation type="journal article" date="2019" name="Nat. Plants">
        <title>Stout camphor tree genome fills gaps in understanding of flowering plant genome evolution.</title>
        <authorList>
            <person name="Chaw S.M."/>
            <person name="Liu Y.C."/>
            <person name="Wu Y.W."/>
            <person name="Wang H.Y."/>
            <person name="Lin C.I."/>
            <person name="Wu C.S."/>
            <person name="Ke H.M."/>
            <person name="Chang L.Y."/>
            <person name="Hsu C.Y."/>
            <person name="Yang H.T."/>
            <person name="Sudianto E."/>
            <person name="Hsu M.H."/>
            <person name="Wu K.P."/>
            <person name="Wang L.N."/>
            <person name="Leebens-Mack J.H."/>
            <person name="Tsai I.J."/>
        </authorList>
    </citation>
    <scope>NUCLEOTIDE SEQUENCE [LARGE SCALE GENOMIC DNA]</scope>
    <source>
        <strain evidence="3">cv. Chaw 1501</strain>
        <tissue evidence="2">Young leaves</tissue>
    </source>
</reference>
<keyword evidence="1" id="KW-0472">Membrane</keyword>
<dbReference type="SUPFAM" id="SSF50685">
    <property type="entry name" value="Barwin-like endoglucanases"/>
    <property type="match status" value="1"/>
</dbReference>
<name>A0A3S3MXW9_9MAGN</name>
<gene>
    <name evidence="2" type="ORF">CKAN_02124400</name>
</gene>
<dbReference type="OrthoDB" id="587249at2759"/>
<protein>
    <submittedName>
        <fullName evidence="2">EG45-like domain-containing protein</fullName>
    </submittedName>
</protein>
<keyword evidence="1" id="KW-0812">Transmembrane</keyword>
<feature type="transmembrane region" description="Helical" evidence="1">
    <location>
        <begin position="84"/>
        <end position="102"/>
    </location>
</feature>